<gene>
    <name evidence="4" type="ORF">NLU13_1136</name>
</gene>
<feature type="region of interest" description="Disordered" evidence="1">
    <location>
        <begin position="122"/>
        <end position="182"/>
    </location>
</feature>
<dbReference type="PANTHER" id="PTHR38118:SF2">
    <property type="entry name" value="CDP-ALCOHOL PHOSPHATIDYLTRANSFERASE PROTEIN"/>
    <property type="match status" value="1"/>
</dbReference>
<keyword evidence="2" id="KW-0732">Signal</keyword>
<reference evidence="4" key="1">
    <citation type="submission" date="2022-10" db="EMBL/GenBank/DDBJ databases">
        <title>Determination and structural analysis of whole genome sequence of Sarocladium strictum F4-1.</title>
        <authorList>
            <person name="Hu L."/>
            <person name="Jiang Y."/>
        </authorList>
    </citation>
    <scope>NUCLEOTIDE SEQUENCE</scope>
    <source>
        <strain evidence="4">F4-1</strain>
    </source>
</reference>
<dbReference type="AlphaFoldDB" id="A0AA39LBZ0"/>
<proteinExistence type="predicted"/>
<evidence type="ECO:0000256" key="1">
    <source>
        <dbReference type="SAM" id="MobiDB-lite"/>
    </source>
</evidence>
<accession>A0AA39LBZ0</accession>
<feature type="signal peptide" evidence="2">
    <location>
        <begin position="1"/>
        <end position="21"/>
    </location>
</feature>
<dbReference type="Proteomes" id="UP001175261">
    <property type="component" value="Unassembled WGS sequence"/>
</dbReference>
<evidence type="ECO:0000259" key="3">
    <source>
        <dbReference type="Pfam" id="PF24808"/>
    </source>
</evidence>
<sequence>MPSLRSSALAVAMAFAAIAHADYNIDPESVPLSKRQQWCQSETSTCPIICQQVEPRTTLVNDCEPETLTYGCLCGNNKRPNMTEYTLTLPFFVCQEWGNQCVTACNGNNACASACREDHPCGASDPAKQTPSTTGTSTTKPTASSTNDADDENTIFTNSPGSGDNAGGQDNGSSKPTNGNEPGAAAALSVGKAYGLAMVMGGLFAGFALL</sequence>
<evidence type="ECO:0000256" key="2">
    <source>
        <dbReference type="SAM" id="SignalP"/>
    </source>
</evidence>
<evidence type="ECO:0000313" key="5">
    <source>
        <dbReference type="Proteomes" id="UP001175261"/>
    </source>
</evidence>
<comment type="caution">
    <text evidence="4">The sequence shown here is derived from an EMBL/GenBank/DDBJ whole genome shotgun (WGS) entry which is preliminary data.</text>
</comment>
<dbReference type="InterPro" id="IPR056124">
    <property type="entry name" value="DUF7707"/>
</dbReference>
<feature type="chain" id="PRO_5041358191" description="DUF7707 domain-containing protein" evidence="2">
    <location>
        <begin position="22"/>
        <end position="210"/>
    </location>
</feature>
<feature type="compositionally biased region" description="Low complexity" evidence="1">
    <location>
        <begin position="130"/>
        <end position="146"/>
    </location>
</feature>
<keyword evidence="5" id="KW-1185">Reference proteome</keyword>
<evidence type="ECO:0000313" key="4">
    <source>
        <dbReference type="EMBL" id="KAK0391637.1"/>
    </source>
</evidence>
<dbReference type="PANTHER" id="PTHR38118">
    <property type="entry name" value="ANCHORED CELL WALL PROTEIN 11-RELATED"/>
    <property type="match status" value="1"/>
</dbReference>
<feature type="domain" description="DUF7707" evidence="3">
    <location>
        <begin position="23"/>
        <end position="126"/>
    </location>
</feature>
<name>A0AA39LBZ0_SARSR</name>
<dbReference type="Pfam" id="PF24808">
    <property type="entry name" value="DUF7707"/>
    <property type="match status" value="1"/>
</dbReference>
<protein>
    <recommendedName>
        <fullName evidence="3">DUF7707 domain-containing protein</fullName>
    </recommendedName>
</protein>
<feature type="compositionally biased region" description="Polar residues" evidence="1">
    <location>
        <begin position="171"/>
        <end position="180"/>
    </location>
</feature>
<organism evidence="4 5">
    <name type="scientific">Sarocladium strictum</name>
    <name type="common">Black bundle disease fungus</name>
    <name type="synonym">Acremonium strictum</name>
    <dbReference type="NCBI Taxonomy" id="5046"/>
    <lineage>
        <taxon>Eukaryota</taxon>
        <taxon>Fungi</taxon>
        <taxon>Dikarya</taxon>
        <taxon>Ascomycota</taxon>
        <taxon>Pezizomycotina</taxon>
        <taxon>Sordariomycetes</taxon>
        <taxon>Hypocreomycetidae</taxon>
        <taxon>Hypocreales</taxon>
        <taxon>Sarocladiaceae</taxon>
        <taxon>Sarocladium</taxon>
    </lineage>
</organism>
<dbReference type="EMBL" id="JAPDFR010000001">
    <property type="protein sequence ID" value="KAK0391637.1"/>
    <property type="molecule type" value="Genomic_DNA"/>
</dbReference>